<organism evidence="13 14">
    <name type="scientific">Arthrobacter rhombi</name>
    <dbReference type="NCBI Taxonomy" id="71253"/>
    <lineage>
        <taxon>Bacteria</taxon>
        <taxon>Bacillati</taxon>
        <taxon>Actinomycetota</taxon>
        <taxon>Actinomycetes</taxon>
        <taxon>Micrococcales</taxon>
        <taxon>Micrococcaceae</taxon>
        <taxon>Arthrobacter</taxon>
    </lineage>
</organism>
<dbReference type="CDD" id="cd08153">
    <property type="entry name" value="srpA_like"/>
    <property type="match status" value="1"/>
</dbReference>
<evidence type="ECO:0000256" key="5">
    <source>
        <dbReference type="ARBA" id="ARBA00023002"/>
    </source>
</evidence>
<keyword evidence="14" id="KW-1185">Reference proteome</keyword>
<dbReference type="PROSITE" id="PS51318">
    <property type="entry name" value="TAT"/>
    <property type="match status" value="1"/>
</dbReference>
<sequence>MNDERSPTHSPLSRAVSRRQVLLGLSAVGGIGAVTVGGYGYARGVLTPQQLTSSRFADRFETVFGQHDGFRRNHAKGLSASGYFTSNGAGAAVSTAAVFSPGRIPVTGRFSLSGGLPCAPDGDAVVRGMALLFSLPNGEQWRTAMVNIPVFLDSTPQNFVDRLLVSKPDPETGKPDPRKLKEYLSDHPETVAAMKIVHQQPPTSGFENSTFHGLNAFGFTNEAGKTVPVRWKMLPEQPVKPATPPQPSGQDYLFESLIRATADTPLQWRLILTIGEPEDQTNDATKPWPDDRKTKDVGTLTLDSVQTEDRGNARDINFDPLILPEGITALDDPLLNARSSVYARSFARRTSESKQPSKIKVEEVLDEH</sequence>
<dbReference type="GO" id="GO:0042542">
    <property type="term" value="P:response to hydrogen peroxide"/>
    <property type="evidence" value="ECO:0007669"/>
    <property type="project" value="TreeGrafter"/>
</dbReference>
<evidence type="ECO:0000256" key="2">
    <source>
        <dbReference type="ARBA" id="ARBA00022559"/>
    </source>
</evidence>
<dbReference type="Gene3D" id="2.40.180.10">
    <property type="entry name" value="Catalase core domain"/>
    <property type="match status" value="1"/>
</dbReference>
<dbReference type="InterPro" id="IPR024168">
    <property type="entry name" value="Catalase_SrpA-type_pred"/>
</dbReference>
<dbReference type="GO" id="GO:0020037">
    <property type="term" value="F:heme binding"/>
    <property type="evidence" value="ECO:0007669"/>
    <property type="project" value="InterPro"/>
</dbReference>
<comment type="cofactor">
    <cofactor evidence="7">
        <name>heme</name>
        <dbReference type="ChEBI" id="CHEBI:30413"/>
    </cofactor>
</comment>
<evidence type="ECO:0000256" key="3">
    <source>
        <dbReference type="ARBA" id="ARBA00022617"/>
    </source>
</evidence>
<dbReference type="InterPro" id="IPR018028">
    <property type="entry name" value="Catalase"/>
</dbReference>
<evidence type="ECO:0000256" key="11">
    <source>
        <dbReference type="SAM" id="Phobius"/>
    </source>
</evidence>
<accession>A0A1R4GKI3</accession>
<dbReference type="InterPro" id="IPR006311">
    <property type="entry name" value="TAT_signal"/>
</dbReference>
<reference evidence="13 14" key="1">
    <citation type="submission" date="2017-02" db="EMBL/GenBank/DDBJ databases">
        <authorList>
            <person name="Peterson S.W."/>
        </authorList>
    </citation>
    <scope>NUCLEOTIDE SEQUENCE [LARGE SCALE GENOMIC DNA]</scope>
    <source>
        <strain evidence="13 14">B Ar 00.02</strain>
    </source>
</reference>
<evidence type="ECO:0000259" key="12">
    <source>
        <dbReference type="SMART" id="SM01060"/>
    </source>
</evidence>
<dbReference type="GO" id="GO:0046872">
    <property type="term" value="F:metal ion binding"/>
    <property type="evidence" value="ECO:0007669"/>
    <property type="project" value="UniProtKB-KW"/>
</dbReference>
<comment type="function">
    <text evidence="7">Has an organic peroxide-dependent peroxidase activity.</text>
</comment>
<dbReference type="PANTHER" id="PTHR11465">
    <property type="entry name" value="CATALASE"/>
    <property type="match status" value="1"/>
</dbReference>
<dbReference type="GO" id="GO:0042744">
    <property type="term" value="P:hydrogen peroxide catabolic process"/>
    <property type="evidence" value="ECO:0007669"/>
    <property type="project" value="TreeGrafter"/>
</dbReference>
<dbReference type="EC" id="1.11.1.-" evidence="7"/>
<dbReference type="Pfam" id="PF00199">
    <property type="entry name" value="Catalase"/>
    <property type="match status" value="1"/>
</dbReference>
<dbReference type="SUPFAM" id="SSF56634">
    <property type="entry name" value="Heme-dependent catalase-like"/>
    <property type="match status" value="1"/>
</dbReference>
<evidence type="ECO:0000256" key="10">
    <source>
        <dbReference type="SAM" id="MobiDB-lite"/>
    </source>
</evidence>
<dbReference type="PIRSF" id="PIRSF000296">
    <property type="entry name" value="SrpA"/>
    <property type="match status" value="1"/>
</dbReference>
<dbReference type="Gene3D" id="1.20.1280.120">
    <property type="match status" value="1"/>
</dbReference>
<feature type="active site" evidence="8">
    <location>
        <position position="74"/>
    </location>
</feature>
<evidence type="ECO:0000256" key="8">
    <source>
        <dbReference type="PIRSR" id="PIRSR000296-1"/>
    </source>
</evidence>
<feature type="transmembrane region" description="Helical" evidence="11">
    <location>
        <begin position="21"/>
        <end position="42"/>
    </location>
</feature>
<evidence type="ECO:0000256" key="9">
    <source>
        <dbReference type="PIRSR" id="PIRSR000296-2"/>
    </source>
</evidence>
<dbReference type="PROSITE" id="PS51402">
    <property type="entry name" value="CATALASE_3"/>
    <property type="match status" value="1"/>
</dbReference>
<keyword evidence="5 7" id="KW-0560">Oxidoreductase</keyword>
<keyword evidence="4 7" id="KW-0479">Metal-binding</keyword>
<keyword evidence="11" id="KW-1133">Transmembrane helix</keyword>
<feature type="binding site" description="axial binding residue" evidence="9">
    <location>
        <position position="342"/>
    </location>
    <ligand>
        <name>heme</name>
        <dbReference type="ChEBI" id="CHEBI:30413"/>
    </ligand>
    <ligandPart>
        <name>Fe</name>
        <dbReference type="ChEBI" id="CHEBI:18248"/>
    </ligandPart>
</feature>
<evidence type="ECO:0000256" key="6">
    <source>
        <dbReference type="ARBA" id="ARBA00023004"/>
    </source>
</evidence>
<evidence type="ECO:0000313" key="14">
    <source>
        <dbReference type="Proteomes" id="UP000195913"/>
    </source>
</evidence>
<keyword evidence="3 7" id="KW-0349">Heme</keyword>
<evidence type="ECO:0000313" key="13">
    <source>
        <dbReference type="EMBL" id="SJM68603.1"/>
    </source>
</evidence>
<evidence type="ECO:0000256" key="4">
    <source>
        <dbReference type="ARBA" id="ARBA00022723"/>
    </source>
</evidence>
<dbReference type="PANTHER" id="PTHR11465:SF9">
    <property type="entry name" value="CATALASE"/>
    <property type="match status" value="1"/>
</dbReference>
<keyword evidence="6 7" id="KW-0408">Iron</keyword>
<dbReference type="SMART" id="SM01060">
    <property type="entry name" value="Catalase"/>
    <property type="match status" value="1"/>
</dbReference>
<evidence type="ECO:0000256" key="1">
    <source>
        <dbReference type="ARBA" id="ARBA00005329"/>
    </source>
</evidence>
<keyword evidence="2 7" id="KW-0575">Peroxidase</keyword>
<dbReference type="GO" id="GO:0005737">
    <property type="term" value="C:cytoplasm"/>
    <property type="evidence" value="ECO:0007669"/>
    <property type="project" value="TreeGrafter"/>
</dbReference>
<protein>
    <recommendedName>
        <fullName evidence="7">Catalase-related peroxidase</fullName>
        <ecNumber evidence="7">1.11.1.-</ecNumber>
    </recommendedName>
</protein>
<feature type="domain" description="Catalase core" evidence="12">
    <location>
        <begin position="40"/>
        <end position="363"/>
    </location>
</feature>
<dbReference type="InterPro" id="IPR011614">
    <property type="entry name" value="Catalase_core"/>
</dbReference>
<gene>
    <name evidence="13" type="ORF">FM101_11140</name>
</gene>
<dbReference type="Proteomes" id="UP000195913">
    <property type="component" value="Unassembled WGS sequence"/>
</dbReference>
<proteinExistence type="inferred from homology"/>
<keyword evidence="11" id="KW-0472">Membrane</keyword>
<keyword evidence="11" id="KW-0812">Transmembrane</keyword>
<dbReference type="RefSeq" id="WP_086999566.1">
    <property type="nucleotide sequence ID" value="NZ_FUHW01000038.1"/>
</dbReference>
<dbReference type="InterPro" id="IPR020835">
    <property type="entry name" value="Catalase_sf"/>
</dbReference>
<feature type="compositionally biased region" description="Basic and acidic residues" evidence="10">
    <location>
        <begin position="359"/>
        <end position="368"/>
    </location>
</feature>
<comment type="similarity">
    <text evidence="1 7">Belongs to the catalase family.</text>
</comment>
<feature type="region of interest" description="Disordered" evidence="10">
    <location>
        <begin position="346"/>
        <end position="368"/>
    </location>
</feature>
<dbReference type="GO" id="GO:0004096">
    <property type="term" value="F:catalase activity"/>
    <property type="evidence" value="ECO:0007669"/>
    <property type="project" value="InterPro"/>
</dbReference>
<name>A0A1R4GKI3_9MICC</name>
<dbReference type="AlphaFoldDB" id="A0A1R4GKI3"/>
<dbReference type="EMBL" id="FUHW01000038">
    <property type="protein sequence ID" value="SJM68603.1"/>
    <property type="molecule type" value="Genomic_DNA"/>
</dbReference>
<evidence type="ECO:0000256" key="7">
    <source>
        <dbReference type="PIRNR" id="PIRNR000296"/>
    </source>
</evidence>